<accession>A0A6I3ME47</accession>
<dbReference type="GO" id="GO:0016740">
    <property type="term" value="F:transferase activity"/>
    <property type="evidence" value="ECO:0007669"/>
    <property type="project" value="UniProtKB-KW"/>
</dbReference>
<sequence length="414" mass="43344">MARPPLTLAALATAAVAGLEVRAARAHSRGTGGAFDAVELHSTDGRRLLIRAPRSQTAESEQSSDLVALRALTTGIRSRLPFSVPQFVGQAPIGPTRAVVTEFIPGAGRTADELTGDPSLAADVGRAIAAIHALPSGFIGDAGLPKRSANEAREAAVAIIDRAADTGRLPAALVRRWEEATDDDTLWRFAPTVVNGQLGADSFLVEGDRVTGVIGWSGLAHDDPAHDLHWVLTSTGMSAEQTLAAYLDARAGGADSELARRALLYGELELARWLLHGVDTHDDEVIEDAVGLLDGLVASVHDHSSESLTTDTGPVLAVADVERMLEKTPRQGLPREPGATMLTDSYDVAELRRHLADGDDAEERDLGLTAPITLDLSDWGDAAPASEGSGSEANGPTGRGSEPADRAGSRDRSA</sequence>
<evidence type="ECO:0000313" key="4">
    <source>
        <dbReference type="Proteomes" id="UP000433071"/>
    </source>
</evidence>
<dbReference type="InterPro" id="IPR002575">
    <property type="entry name" value="Aminoglycoside_PTrfase"/>
</dbReference>
<dbReference type="InterPro" id="IPR011009">
    <property type="entry name" value="Kinase-like_dom_sf"/>
</dbReference>
<keyword evidence="3" id="KW-0808">Transferase</keyword>
<feature type="compositionally biased region" description="Low complexity" evidence="1">
    <location>
        <begin position="382"/>
        <end position="396"/>
    </location>
</feature>
<proteinExistence type="predicted"/>
<reference evidence="3 4" key="1">
    <citation type="submission" date="2019-11" db="EMBL/GenBank/DDBJ databases">
        <title>Agromyces kandeliae sp. nov., isolated from mangrove soil.</title>
        <authorList>
            <person name="Wang R."/>
        </authorList>
    </citation>
    <scope>NUCLEOTIDE SEQUENCE [LARGE SCALE GENOMIC DNA]</scope>
    <source>
        <strain evidence="3 4">JCM 11433</strain>
    </source>
</reference>
<dbReference type="AlphaFoldDB" id="A0A6I3ME47"/>
<dbReference type="RefSeq" id="WP_155051638.1">
    <property type="nucleotide sequence ID" value="NZ_BAAAIB010000007.1"/>
</dbReference>
<dbReference type="OrthoDB" id="3239865at2"/>
<comment type="caution">
    <text evidence="3">The sequence shown here is derived from an EMBL/GenBank/DDBJ whole genome shotgun (WGS) entry which is preliminary data.</text>
</comment>
<protein>
    <submittedName>
        <fullName evidence="3">Phosphotransferase</fullName>
    </submittedName>
</protein>
<dbReference type="Gene3D" id="3.90.1200.10">
    <property type="match status" value="1"/>
</dbReference>
<feature type="domain" description="Aminoglycoside phosphotransferase" evidence="2">
    <location>
        <begin position="33"/>
        <end position="257"/>
    </location>
</feature>
<dbReference type="EMBL" id="WMLB01000022">
    <property type="protein sequence ID" value="MTH68573.1"/>
    <property type="molecule type" value="Genomic_DNA"/>
</dbReference>
<keyword evidence="4" id="KW-1185">Reference proteome</keyword>
<organism evidence="3 4">
    <name type="scientific">Agromyces bracchium</name>
    <dbReference type="NCBI Taxonomy" id="88376"/>
    <lineage>
        <taxon>Bacteria</taxon>
        <taxon>Bacillati</taxon>
        <taxon>Actinomycetota</taxon>
        <taxon>Actinomycetes</taxon>
        <taxon>Micrococcales</taxon>
        <taxon>Microbacteriaceae</taxon>
        <taxon>Agromyces</taxon>
    </lineage>
</organism>
<dbReference type="SUPFAM" id="SSF56112">
    <property type="entry name" value="Protein kinase-like (PK-like)"/>
    <property type="match status" value="1"/>
</dbReference>
<gene>
    <name evidence="3" type="ORF">GJ743_09350</name>
</gene>
<dbReference type="Proteomes" id="UP000433071">
    <property type="component" value="Unassembled WGS sequence"/>
</dbReference>
<name>A0A6I3ME47_9MICO</name>
<feature type="compositionally biased region" description="Basic and acidic residues" evidence="1">
    <location>
        <begin position="402"/>
        <end position="414"/>
    </location>
</feature>
<feature type="region of interest" description="Disordered" evidence="1">
    <location>
        <begin position="372"/>
        <end position="414"/>
    </location>
</feature>
<evidence type="ECO:0000313" key="3">
    <source>
        <dbReference type="EMBL" id="MTH68573.1"/>
    </source>
</evidence>
<evidence type="ECO:0000256" key="1">
    <source>
        <dbReference type="SAM" id="MobiDB-lite"/>
    </source>
</evidence>
<evidence type="ECO:0000259" key="2">
    <source>
        <dbReference type="Pfam" id="PF01636"/>
    </source>
</evidence>
<dbReference type="Pfam" id="PF01636">
    <property type="entry name" value="APH"/>
    <property type="match status" value="1"/>
</dbReference>